<dbReference type="InterPro" id="IPR000805">
    <property type="entry name" value="Glyco_hydro_26"/>
</dbReference>
<dbReference type="InterPro" id="IPR017853">
    <property type="entry name" value="GH"/>
</dbReference>
<evidence type="ECO:0000256" key="2">
    <source>
        <dbReference type="ARBA" id="ARBA00022801"/>
    </source>
</evidence>
<dbReference type="PROSITE" id="PS51764">
    <property type="entry name" value="GH26"/>
    <property type="match status" value="1"/>
</dbReference>
<keyword evidence="5" id="KW-0175">Coiled coil</keyword>
<evidence type="ECO:0000256" key="3">
    <source>
        <dbReference type="ARBA" id="ARBA00023295"/>
    </source>
</evidence>
<protein>
    <recommendedName>
        <fullName evidence="8">GH26 domain-containing protein</fullName>
    </recommendedName>
</protein>
<keyword evidence="7" id="KW-1133">Transmembrane helix</keyword>
<evidence type="ECO:0000256" key="6">
    <source>
        <dbReference type="SAM" id="MobiDB-lite"/>
    </source>
</evidence>
<dbReference type="SUPFAM" id="SSF51445">
    <property type="entry name" value="(Trans)glycosidases"/>
    <property type="match status" value="1"/>
</dbReference>
<keyword evidence="7" id="KW-0812">Transmembrane</keyword>
<feature type="coiled-coil region" evidence="5">
    <location>
        <begin position="83"/>
        <end position="149"/>
    </location>
</feature>
<dbReference type="Gene3D" id="3.20.20.80">
    <property type="entry name" value="Glycosidases"/>
    <property type="match status" value="1"/>
</dbReference>
<feature type="region of interest" description="Disordered" evidence="6">
    <location>
        <begin position="152"/>
        <end position="194"/>
    </location>
</feature>
<feature type="domain" description="GH26" evidence="8">
    <location>
        <begin position="184"/>
        <end position="502"/>
    </location>
</feature>
<accession>A0ABY0C7Z0</accession>
<keyword evidence="2 4" id="KW-0378">Hydrolase</keyword>
<evidence type="ECO:0000256" key="4">
    <source>
        <dbReference type="PROSITE-ProRule" id="PRU01100"/>
    </source>
</evidence>
<proteinExistence type="inferred from homology"/>
<dbReference type="Proteomes" id="UP000268291">
    <property type="component" value="Unassembled WGS sequence"/>
</dbReference>
<dbReference type="Pfam" id="PF02156">
    <property type="entry name" value="Glyco_hydro_26"/>
    <property type="match status" value="1"/>
</dbReference>
<dbReference type="PANTHER" id="PTHR40079">
    <property type="entry name" value="MANNAN ENDO-1,4-BETA-MANNOSIDASE E-RELATED"/>
    <property type="match status" value="1"/>
</dbReference>
<dbReference type="InterPro" id="IPR022790">
    <property type="entry name" value="GH26_dom"/>
</dbReference>
<feature type="compositionally biased region" description="Polar residues" evidence="6">
    <location>
        <begin position="184"/>
        <end position="194"/>
    </location>
</feature>
<comment type="similarity">
    <text evidence="1 4">Belongs to the glycosyl hydrolase 26 family.</text>
</comment>
<evidence type="ECO:0000313" key="9">
    <source>
        <dbReference type="EMBL" id="RUQ86182.1"/>
    </source>
</evidence>
<dbReference type="PANTHER" id="PTHR40079:SF4">
    <property type="entry name" value="GH26 DOMAIN-CONTAINING PROTEIN-RELATED"/>
    <property type="match status" value="1"/>
</dbReference>
<organism evidence="9 10">
    <name type="scientific">Labedella gwakjiensis</name>
    <dbReference type="NCBI Taxonomy" id="390269"/>
    <lineage>
        <taxon>Bacteria</taxon>
        <taxon>Bacillati</taxon>
        <taxon>Actinomycetota</taxon>
        <taxon>Actinomycetes</taxon>
        <taxon>Micrococcales</taxon>
        <taxon>Microbacteriaceae</taxon>
        <taxon>Labedella</taxon>
    </lineage>
</organism>
<evidence type="ECO:0000256" key="7">
    <source>
        <dbReference type="SAM" id="Phobius"/>
    </source>
</evidence>
<dbReference type="EMBL" id="RZGY01000001">
    <property type="protein sequence ID" value="RUQ86182.1"/>
    <property type="molecule type" value="Genomic_DNA"/>
</dbReference>
<sequence length="517" mass="56543">MPESRTSSAPSSSRSRSCSLSSATAPHWWAPTRSAARRTTVASIAFVTALSIMTYVVWMSPGGKSTVQAIQEALSPTHLQMENAQLTATVSGLEKKVADLESTVASQADRVDALLAEQLEQQASYTAQLAEAQQQLVDVQTQLDQANVALDAARSSGSSGGSGQGSGGSVTPAPTEPGDGNGSEEPTLTAPSLSSILDPDYRYVGMYTEQAPFNWATFDSTATKIGASPNLVGYFGGWDEDFRANAVTRAWEQERVPMLTWESRPIDSKNDVIDEPEYSLPVIIEGGFDDYLRQYARDIVATGLPLVIRLDHEMNGVWYPWNEVTSKGASINGNSRGDYVKMWRHVHDIFEEEGANEYVGWLWAPNIVNNLPSLQKDPAFLESLYPGDEYVDWVGLSGYLRPAYKPGQEFTFEYTFGESLDQVRALSDKPILLAEVGASETGGHKPTWVKSFFEAFTDEANSDVIGFAWFNLAVTTYVEGERTTNDWRIDSRADSLLAFTTGLSDPLADFRLVPTGE</sequence>
<name>A0ABY0C7Z0_9MICO</name>
<evidence type="ECO:0000313" key="10">
    <source>
        <dbReference type="Proteomes" id="UP000268291"/>
    </source>
</evidence>
<feature type="transmembrane region" description="Helical" evidence="7">
    <location>
        <begin position="40"/>
        <end position="58"/>
    </location>
</feature>
<comment type="caution">
    <text evidence="9">The sequence shown here is derived from an EMBL/GenBank/DDBJ whole genome shotgun (WGS) entry which is preliminary data.</text>
</comment>
<feature type="active site" description="Nucleophile" evidence="4">
    <location>
        <position position="435"/>
    </location>
</feature>
<evidence type="ECO:0000256" key="5">
    <source>
        <dbReference type="SAM" id="Coils"/>
    </source>
</evidence>
<keyword evidence="7" id="KW-0472">Membrane</keyword>
<evidence type="ECO:0000259" key="8">
    <source>
        <dbReference type="PROSITE" id="PS51764"/>
    </source>
</evidence>
<feature type="active site" description="Proton donor" evidence="4">
    <location>
        <position position="313"/>
    </location>
</feature>
<reference evidence="9 10" key="1">
    <citation type="submission" date="2018-12" db="EMBL/GenBank/DDBJ databases">
        <authorList>
            <person name="hu s."/>
            <person name="Xu Y."/>
            <person name="Xu B."/>
            <person name="Li F."/>
        </authorList>
    </citation>
    <scope>NUCLEOTIDE SEQUENCE [LARGE SCALE GENOMIC DNA]</scope>
    <source>
        <strain evidence="9 10">KSW2-17</strain>
    </source>
</reference>
<evidence type="ECO:0000256" key="1">
    <source>
        <dbReference type="ARBA" id="ARBA00007754"/>
    </source>
</evidence>
<keyword evidence="3 4" id="KW-0326">Glycosidase</keyword>
<keyword evidence="10" id="KW-1185">Reference proteome</keyword>
<feature type="compositionally biased region" description="Gly residues" evidence="6">
    <location>
        <begin position="158"/>
        <end position="168"/>
    </location>
</feature>
<gene>
    <name evidence="9" type="ORF">ELQ93_04015</name>
</gene>